<evidence type="ECO:0000256" key="1">
    <source>
        <dbReference type="ARBA" id="ARBA00004141"/>
    </source>
</evidence>
<keyword evidence="3 8" id="KW-1133">Transmembrane helix</keyword>
<dbReference type="SUPFAM" id="SSF81321">
    <property type="entry name" value="Family A G protein-coupled receptor-like"/>
    <property type="match status" value="1"/>
</dbReference>
<evidence type="ECO:0000256" key="2">
    <source>
        <dbReference type="ARBA" id="ARBA00022692"/>
    </source>
</evidence>
<gene>
    <name evidence="10" type="ORF">EDS130_LOCUS43254</name>
</gene>
<feature type="transmembrane region" description="Helical" evidence="8">
    <location>
        <begin position="64"/>
        <end position="87"/>
    </location>
</feature>
<proteinExistence type="predicted"/>
<comment type="subcellular location">
    <subcellularLocation>
        <location evidence="1">Membrane</location>
        <topology evidence="1">Multi-pass membrane protein</topology>
    </subcellularLocation>
</comment>
<keyword evidence="5 8" id="KW-0472">Membrane</keyword>
<dbReference type="PANTHER" id="PTHR24243">
    <property type="entry name" value="G-PROTEIN COUPLED RECEPTOR"/>
    <property type="match status" value="1"/>
</dbReference>
<dbReference type="Proteomes" id="UP000663852">
    <property type="component" value="Unassembled WGS sequence"/>
</dbReference>
<keyword evidence="7" id="KW-0807">Transducer</keyword>
<evidence type="ECO:0000256" key="7">
    <source>
        <dbReference type="ARBA" id="ARBA00023224"/>
    </source>
</evidence>
<feature type="transmembrane region" description="Helical" evidence="8">
    <location>
        <begin position="212"/>
        <end position="232"/>
    </location>
</feature>
<reference evidence="10" key="1">
    <citation type="submission" date="2021-02" db="EMBL/GenBank/DDBJ databases">
        <authorList>
            <person name="Nowell W R."/>
        </authorList>
    </citation>
    <scope>NUCLEOTIDE SEQUENCE</scope>
</reference>
<comment type="caution">
    <text evidence="10">The sequence shown here is derived from an EMBL/GenBank/DDBJ whole genome shotgun (WGS) entry which is preliminary data.</text>
</comment>
<evidence type="ECO:0000313" key="11">
    <source>
        <dbReference type="Proteomes" id="UP000663852"/>
    </source>
</evidence>
<dbReference type="AlphaFoldDB" id="A0A815TNW6"/>
<dbReference type="PANTHER" id="PTHR24243:SF233">
    <property type="entry name" value="THYROTROPIN-RELEASING HORMONE RECEPTOR"/>
    <property type="match status" value="1"/>
</dbReference>
<keyword evidence="2 8" id="KW-0812">Transmembrane</keyword>
<protein>
    <recommendedName>
        <fullName evidence="9">G-protein coupled receptors family 1 profile domain-containing protein</fullName>
    </recommendedName>
</protein>
<evidence type="ECO:0000313" key="10">
    <source>
        <dbReference type="EMBL" id="CAF1511110.1"/>
    </source>
</evidence>
<feature type="transmembrane region" description="Helical" evidence="8">
    <location>
        <begin position="112"/>
        <end position="137"/>
    </location>
</feature>
<name>A0A815TNW6_ADIRI</name>
<feature type="domain" description="G-protein coupled receptors family 1 profile" evidence="9">
    <location>
        <begin position="1"/>
        <end position="232"/>
    </location>
</feature>
<evidence type="ECO:0000256" key="6">
    <source>
        <dbReference type="ARBA" id="ARBA00023170"/>
    </source>
</evidence>
<evidence type="ECO:0000259" key="9">
    <source>
        <dbReference type="PROSITE" id="PS50262"/>
    </source>
</evidence>
<accession>A0A815TNW6</accession>
<dbReference type="EMBL" id="CAJNOJ010000694">
    <property type="protein sequence ID" value="CAF1511110.1"/>
    <property type="molecule type" value="Genomic_DNA"/>
</dbReference>
<dbReference type="OrthoDB" id="10021184at2759"/>
<evidence type="ECO:0000256" key="4">
    <source>
        <dbReference type="ARBA" id="ARBA00023040"/>
    </source>
</evidence>
<dbReference type="Gene3D" id="1.20.1070.10">
    <property type="entry name" value="Rhodopsin 7-helix transmembrane proteins"/>
    <property type="match status" value="1"/>
</dbReference>
<dbReference type="InterPro" id="IPR000276">
    <property type="entry name" value="GPCR_Rhodpsn"/>
</dbReference>
<dbReference type="InterPro" id="IPR017452">
    <property type="entry name" value="GPCR_Rhodpsn_7TM"/>
</dbReference>
<organism evidence="10 11">
    <name type="scientific">Adineta ricciae</name>
    <name type="common">Rotifer</name>
    <dbReference type="NCBI Taxonomy" id="249248"/>
    <lineage>
        <taxon>Eukaryota</taxon>
        <taxon>Metazoa</taxon>
        <taxon>Spiralia</taxon>
        <taxon>Gnathifera</taxon>
        <taxon>Rotifera</taxon>
        <taxon>Eurotatoria</taxon>
        <taxon>Bdelloidea</taxon>
        <taxon>Adinetida</taxon>
        <taxon>Adinetidae</taxon>
        <taxon>Adineta</taxon>
    </lineage>
</organism>
<sequence>MRLIQSAYIGTDPGVYSSIICKLIWFLLNSIRASCVWLIVLACADRYFCSSTSTNQRAWSNIRVAIRSISFTILLCFIVYIHVPIFFKVNTIPATNQTVCYPSGPPGTYRLFLSYFNLIFFGLSPSLSMCTFAMLMMRNIKKCRQLRVSTLTNVNNVVNKNRQQIDRQMIRMLLIQILVYSVAGIAFSVAWIVLAMSSTQSKNIVQVAQENLINAIVGMCSNTGPCLSFYLFTLSSKLFRKELNNLFNRFIKKNNQLNADQDYGRAVTITKPYLTVK</sequence>
<evidence type="ECO:0000256" key="5">
    <source>
        <dbReference type="ARBA" id="ARBA00023136"/>
    </source>
</evidence>
<dbReference type="Pfam" id="PF00001">
    <property type="entry name" value="7tm_1"/>
    <property type="match status" value="1"/>
</dbReference>
<evidence type="ECO:0000256" key="3">
    <source>
        <dbReference type="ARBA" id="ARBA00022989"/>
    </source>
</evidence>
<dbReference type="GO" id="GO:0004930">
    <property type="term" value="F:G protein-coupled receptor activity"/>
    <property type="evidence" value="ECO:0007669"/>
    <property type="project" value="UniProtKB-KW"/>
</dbReference>
<feature type="transmembrane region" description="Helical" evidence="8">
    <location>
        <begin position="172"/>
        <end position="192"/>
    </location>
</feature>
<dbReference type="GO" id="GO:0005886">
    <property type="term" value="C:plasma membrane"/>
    <property type="evidence" value="ECO:0007669"/>
    <property type="project" value="TreeGrafter"/>
</dbReference>
<keyword evidence="6" id="KW-0675">Receptor</keyword>
<dbReference type="PROSITE" id="PS50262">
    <property type="entry name" value="G_PROTEIN_RECEP_F1_2"/>
    <property type="match status" value="1"/>
</dbReference>
<evidence type="ECO:0000256" key="8">
    <source>
        <dbReference type="SAM" id="Phobius"/>
    </source>
</evidence>
<keyword evidence="4" id="KW-0297">G-protein coupled receptor</keyword>